<dbReference type="InterPro" id="IPR035089">
    <property type="entry name" value="Phage_sheath_subtilisin"/>
</dbReference>
<accession>A0AAW4WIG0</accession>
<dbReference type="Gene3D" id="3.30.1370.220">
    <property type="match status" value="1"/>
</dbReference>
<dbReference type="Gene3D" id="3.40.50.11790">
    <property type="match status" value="1"/>
</dbReference>
<dbReference type="Gene3D" id="3.30.360.90">
    <property type="match status" value="1"/>
</dbReference>
<organism evidence="4 5">
    <name type="scientific">Roseburia amylophila</name>
    <dbReference type="NCBI Taxonomy" id="2981794"/>
    <lineage>
        <taxon>Bacteria</taxon>
        <taxon>Bacillati</taxon>
        <taxon>Bacillota</taxon>
        <taxon>Clostridia</taxon>
        <taxon>Lachnospirales</taxon>
        <taxon>Lachnospiraceae</taxon>
        <taxon>Roseburia</taxon>
    </lineage>
</organism>
<evidence type="ECO:0000313" key="4">
    <source>
        <dbReference type="EMBL" id="MCC2242632.1"/>
    </source>
</evidence>
<comment type="similarity">
    <text evidence="1">Belongs to the myoviridae tail sheath protein family.</text>
</comment>
<dbReference type="InterPro" id="IPR020287">
    <property type="entry name" value="Tail_sheath_C"/>
</dbReference>
<dbReference type="EMBL" id="JAJEQW010000010">
    <property type="protein sequence ID" value="MCC2242632.1"/>
    <property type="molecule type" value="Genomic_DNA"/>
</dbReference>
<evidence type="ECO:0000256" key="1">
    <source>
        <dbReference type="ARBA" id="ARBA00008005"/>
    </source>
</evidence>
<dbReference type="Pfam" id="PF17482">
    <property type="entry name" value="Phage_sheath_1C"/>
    <property type="match status" value="1"/>
</dbReference>
<evidence type="ECO:0000313" key="5">
    <source>
        <dbReference type="Proteomes" id="UP001198893"/>
    </source>
</evidence>
<dbReference type="AlphaFoldDB" id="A0AAW4WIG0"/>
<gene>
    <name evidence="4" type="ORF">LKD47_10020</name>
</gene>
<evidence type="ECO:0000259" key="2">
    <source>
        <dbReference type="Pfam" id="PF04984"/>
    </source>
</evidence>
<dbReference type="Proteomes" id="UP001198893">
    <property type="component" value="Unassembled WGS sequence"/>
</dbReference>
<protein>
    <submittedName>
        <fullName evidence="4">Phage tail sheath subtilisin-like domain-containing protein</fullName>
    </submittedName>
</protein>
<comment type="caution">
    <text evidence="4">The sequence shown here is derived from an EMBL/GenBank/DDBJ whole genome shotgun (WGS) entry which is preliminary data.</text>
</comment>
<dbReference type="RefSeq" id="WP_227710367.1">
    <property type="nucleotide sequence ID" value="NZ_JAJEQW010000010.1"/>
</dbReference>
<dbReference type="Pfam" id="PF04984">
    <property type="entry name" value="Phage_sheath_1"/>
    <property type="match status" value="1"/>
</dbReference>
<proteinExistence type="inferred from homology"/>
<sequence length="468" mass="50345">MAETYIVGETKVRPGAYFNIQKTGNNAAASIISGVTAVIFKSDFGPLNQAVELNAEDGYADTFGTGGTTDAMQEAINGGAKTIIACRVGNGGTPATITLNDSEGEAAVTITALYPGKKAFTATIREKLSDSTLKECIIFSGTTEFEKVEFAAGDGEAAALVAALSASKKFKAEIKVGKDTAKMLNVSQSLFTAGTDPAVKTEDYSNAFAEVEAFDFNTICVDTEETAVHILLQSFMNRVFNAGILAMAVVAEKYTVELDTRKAHAAAFNDCNMHYVLNAHISEQGTEIDGYQTAARFAGLIGACASNSSLTHTVINGFTEILERLTNSQIIDAEKKGCLVLTYNSQKQVWIDNAINTLITPADNQDDGWKKIRRTKTRYELIRRMNVTSDNLVGKVDNDKNGRATVISQLQAVGNSMVSEGKLTSCTVAESSVYTADGDSAWFEISVIDKDSMEHIYLTYKFQFSTNA</sequence>
<feature type="domain" description="Tail sheath protein C-terminal" evidence="3">
    <location>
        <begin position="365"/>
        <end position="462"/>
    </location>
</feature>
<reference evidence="4" key="1">
    <citation type="submission" date="2021-10" db="EMBL/GenBank/DDBJ databases">
        <title>Anaerobic single-cell dispensing facilitates the cultivation of human gut bacteria.</title>
        <authorList>
            <person name="Afrizal A."/>
        </authorList>
    </citation>
    <scope>NUCLEOTIDE SEQUENCE</scope>
    <source>
        <strain evidence="4">CLA-AA-H204</strain>
    </source>
</reference>
<evidence type="ECO:0000259" key="3">
    <source>
        <dbReference type="Pfam" id="PF17482"/>
    </source>
</evidence>
<name>A0AAW4WIG0_9FIRM</name>
<feature type="domain" description="Tail sheath protein subtilisin-like" evidence="2">
    <location>
        <begin position="199"/>
        <end position="357"/>
    </location>
</feature>